<dbReference type="GO" id="GO:0008270">
    <property type="term" value="F:zinc ion binding"/>
    <property type="evidence" value="ECO:0007669"/>
    <property type="project" value="InterPro"/>
</dbReference>
<dbReference type="InterPro" id="IPR036291">
    <property type="entry name" value="NAD(P)-bd_dom_sf"/>
</dbReference>
<evidence type="ECO:0000256" key="3">
    <source>
        <dbReference type="ARBA" id="ARBA00022723"/>
    </source>
</evidence>
<dbReference type="EMBL" id="CAUWAG010000007">
    <property type="protein sequence ID" value="CAJ2505541.1"/>
    <property type="molecule type" value="Genomic_DNA"/>
</dbReference>
<reference evidence="9" key="1">
    <citation type="submission" date="2023-10" db="EMBL/GenBank/DDBJ databases">
        <authorList>
            <person name="Hackl T."/>
        </authorList>
    </citation>
    <scope>NUCLEOTIDE SEQUENCE</scope>
</reference>
<accession>A0AAI8VJ34</accession>
<evidence type="ECO:0000256" key="4">
    <source>
        <dbReference type="ARBA" id="ARBA00022833"/>
    </source>
</evidence>
<dbReference type="GO" id="GO:0004022">
    <property type="term" value="F:alcohol dehydrogenase (NAD+) activity"/>
    <property type="evidence" value="ECO:0007669"/>
    <property type="project" value="TreeGrafter"/>
</dbReference>
<comment type="similarity">
    <text evidence="2 7">Belongs to the zinc-containing alcohol dehydrogenase family.</text>
</comment>
<keyword evidence="4 7" id="KW-0862">Zinc</keyword>
<protein>
    <submittedName>
        <fullName evidence="9">Uu.00g129350.m01.CDS01</fullName>
    </submittedName>
</protein>
<dbReference type="GO" id="GO:0005737">
    <property type="term" value="C:cytoplasm"/>
    <property type="evidence" value="ECO:0007669"/>
    <property type="project" value="TreeGrafter"/>
</dbReference>
<dbReference type="InterPro" id="IPR013154">
    <property type="entry name" value="ADH-like_N"/>
</dbReference>
<keyword evidence="5" id="KW-0560">Oxidoreductase</keyword>
<keyword evidence="3 7" id="KW-0479">Metal-binding</keyword>
<name>A0AAI8VJ34_9PEZI</name>
<evidence type="ECO:0000256" key="7">
    <source>
        <dbReference type="RuleBase" id="RU361277"/>
    </source>
</evidence>
<dbReference type="InterPro" id="IPR013149">
    <property type="entry name" value="ADH-like_C"/>
</dbReference>
<dbReference type="FunFam" id="3.40.50.720:FF:000039">
    <property type="entry name" value="Alcohol dehydrogenase AdhP"/>
    <property type="match status" value="1"/>
</dbReference>
<keyword evidence="6" id="KW-0520">NAD</keyword>
<sequence>MTLPKTYKQAVFEEAGQPLQLRDVPMKQPGSNEILVKVQACGVCHTDFYAQINALGGGFPIVAGHEIIGVVAAVGDQVKGWKEGDRIGGGYHGGHDGSCTQCRAGWPQMCDNLVNNGINKDGGFAEYCILRAEAAVRVPQEGDAASFAPMLCAGSTIFAALSLSDLKPGDTVAVQGLGGLGHVAVQFASRMGYRVIAVSRGAEKEKAARKLGAHEYIDATKGDAGEALAALGGAKLAITTALTADAMTPLLKGLNILGKLLIVSFPGDVTVNPAYMVGRGLSIQACPISKSGDSEKALAFASLHNVKCEIETWPLAKAQEAFDAMMTGKVRFRSVITME</sequence>
<evidence type="ECO:0000313" key="10">
    <source>
        <dbReference type="Proteomes" id="UP001295740"/>
    </source>
</evidence>
<evidence type="ECO:0000256" key="6">
    <source>
        <dbReference type="ARBA" id="ARBA00023027"/>
    </source>
</evidence>
<evidence type="ECO:0000313" key="9">
    <source>
        <dbReference type="EMBL" id="CAJ2505541.1"/>
    </source>
</evidence>
<evidence type="ECO:0000256" key="2">
    <source>
        <dbReference type="ARBA" id="ARBA00008072"/>
    </source>
</evidence>
<dbReference type="SUPFAM" id="SSF51735">
    <property type="entry name" value="NAD(P)-binding Rossmann-fold domains"/>
    <property type="match status" value="1"/>
</dbReference>
<evidence type="ECO:0000259" key="8">
    <source>
        <dbReference type="SMART" id="SM00829"/>
    </source>
</evidence>
<evidence type="ECO:0000256" key="5">
    <source>
        <dbReference type="ARBA" id="ARBA00023002"/>
    </source>
</evidence>
<comment type="caution">
    <text evidence="9">The sequence shown here is derived from an EMBL/GenBank/DDBJ whole genome shotgun (WGS) entry which is preliminary data.</text>
</comment>
<dbReference type="InterPro" id="IPR002328">
    <property type="entry name" value="ADH_Zn_CS"/>
</dbReference>
<dbReference type="Pfam" id="PF08240">
    <property type="entry name" value="ADH_N"/>
    <property type="match status" value="1"/>
</dbReference>
<comment type="cofactor">
    <cofactor evidence="1 7">
        <name>Zn(2+)</name>
        <dbReference type="ChEBI" id="CHEBI:29105"/>
    </cofactor>
</comment>
<keyword evidence="10" id="KW-1185">Reference proteome</keyword>
<dbReference type="InterPro" id="IPR020843">
    <property type="entry name" value="ER"/>
</dbReference>
<evidence type="ECO:0000256" key="1">
    <source>
        <dbReference type="ARBA" id="ARBA00001947"/>
    </source>
</evidence>
<dbReference type="PANTHER" id="PTHR42940:SF7">
    <property type="entry name" value="ALCOHOL DEHYDROGENASE-LIKE N-TERMINAL DOMAIN-CONTAINING PROTEIN"/>
    <property type="match status" value="1"/>
</dbReference>
<feature type="domain" description="Enoyl reductase (ER)" evidence="8">
    <location>
        <begin position="16"/>
        <end position="336"/>
    </location>
</feature>
<gene>
    <name evidence="9" type="ORF">KHLLAP_LOCUS6009</name>
</gene>
<dbReference type="Gene3D" id="3.40.50.720">
    <property type="entry name" value="NAD(P)-binding Rossmann-like Domain"/>
    <property type="match status" value="1"/>
</dbReference>
<dbReference type="Gene3D" id="3.90.180.10">
    <property type="entry name" value="Medium-chain alcohol dehydrogenases, catalytic domain"/>
    <property type="match status" value="1"/>
</dbReference>
<organism evidence="9 10">
    <name type="scientific">Anthostomella pinea</name>
    <dbReference type="NCBI Taxonomy" id="933095"/>
    <lineage>
        <taxon>Eukaryota</taxon>
        <taxon>Fungi</taxon>
        <taxon>Dikarya</taxon>
        <taxon>Ascomycota</taxon>
        <taxon>Pezizomycotina</taxon>
        <taxon>Sordariomycetes</taxon>
        <taxon>Xylariomycetidae</taxon>
        <taxon>Xylariales</taxon>
        <taxon>Xylariaceae</taxon>
        <taxon>Anthostomella</taxon>
    </lineage>
</organism>
<proteinExistence type="inferred from homology"/>
<dbReference type="InterPro" id="IPR011032">
    <property type="entry name" value="GroES-like_sf"/>
</dbReference>
<dbReference type="Pfam" id="PF00107">
    <property type="entry name" value="ADH_zinc_N"/>
    <property type="match status" value="1"/>
</dbReference>
<dbReference type="Proteomes" id="UP001295740">
    <property type="component" value="Unassembled WGS sequence"/>
</dbReference>
<dbReference type="PANTHER" id="PTHR42940">
    <property type="entry name" value="ALCOHOL DEHYDROGENASE 1-RELATED"/>
    <property type="match status" value="1"/>
</dbReference>
<dbReference type="AlphaFoldDB" id="A0AAI8VJ34"/>
<dbReference type="SUPFAM" id="SSF50129">
    <property type="entry name" value="GroES-like"/>
    <property type="match status" value="1"/>
</dbReference>
<dbReference type="PROSITE" id="PS00059">
    <property type="entry name" value="ADH_ZINC"/>
    <property type="match status" value="1"/>
</dbReference>
<dbReference type="SMART" id="SM00829">
    <property type="entry name" value="PKS_ER"/>
    <property type="match status" value="1"/>
</dbReference>